<evidence type="ECO:0000313" key="4">
    <source>
        <dbReference type="Proteomes" id="UP000295678"/>
    </source>
</evidence>
<name>A0A4R3MGF7_9HYPH</name>
<gene>
    <name evidence="3" type="ORF">EDC22_104189</name>
</gene>
<dbReference type="PROSITE" id="PS51257">
    <property type="entry name" value="PROKAR_LIPOPROTEIN"/>
    <property type="match status" value="1"/>
</dbReference>
<evidence type="ECO:0000256" key="1">
    <source>
        <dbReference type="SAM" id="MobiDB-lite"/>
    </source>
</evidence>
<sequence length="61" mass="6032">MNGRTPGVLAVALAAFMMAACGDIGTRGPAPTNPEWGAGLPPAMGDLPTLGSPGDPPRAPY</sequence>
<comment type="caution">
    <text evidence="3">The sequence shown here is derived from an EMBL/GenBank/DDBJ whole genome shotgun (WGS) entry which is preliminary data.</text>
</comment>
<feature type="region of interest" description="Disordered" evidence="1">
    <location>
        <begin position="27"/>
        <end position="61"/>
    </location>
</feature>
<evidence type="ECO:0000256" key="2">
    <source>
        <dbReference type="SAM" id="SignalP"/>
    </source>
</evidence>
<dbReference type="RefSeq" id="WP_132806187.1">
    <property type="nucleotide sequence ID" value="NZ_SMAK01000004.1"/>
</dbReference>
<evidence type="ECO:0000313" key="3">
    <source>
        <dbReference type="EMBL" id="TCT11429.1"/>
    </source>
</evidence>
<dbReference type="Proteomes" id="UP000295678">
    <property type="component" value="Unassembled WGS sequence"/>
</dbReference>
<dbReference type="AlphaFoldDB" id="A0A4R3MGF7"/>
<organism evidence="3 4">
    <name type="scientific">Tepidamorphus gemmatus</name>
    <dbReference type="NCBI Taxonomy" id="747076"/>
    <lineage>
        <taxon>Bacteria</taxon>
        <taxon>Pseudomonadati</taxon>
        <taxon>Pseudomonadota</taxon>
        <taxon>Alphaproteobacteria</taxon>
        <taxon>Hyphomicrobiales</taxon>
        <taxon>Tepidamorphaceae</taxon>
        <taxon>Tepidamorphus</taxon>
    </lineage>
</organism>
<evidence type="ECO:0008006" key="5">
    <source>
        <dbReference type="Google" id="ProtNLM"/>
    </source>
</evidence>
<proteinExistence type="predicted"/>
<protein>
    <recommendedName>
        <fullName evidence="5">Lipoprotein</fullName>
    </recommendedName>
</protein>
<dbReference type="EMBL" id="SMAK01000004">
    <property type="protein sequence ID" value="TCT11429.1"/>
    <property type="molecule type" value="Genomic_DNA"/>
</dbReference>
<feature type="chain" id="PRO_5021012682" description="Lipoprotein" evidence="2">
    <location>
        <begin position="20"/>
        <end position="61"/>
    </location>
</feature>
<keyword evidence="4" id="KW-1185">Reference proteome</keyword>
<reference evidence="3 4" key="1">
    <citation type="submission" date="2019-03" db="EMBL/GenBank/DDBJ databases">
        <title>Genomic Encyclopedia of Type Strains, Phase IV (KMG-IV): sequencing the most valuable type-strain genomes for metagenomic binning, comparative biology and taxonomic classification.</title>
        <authorList>
            <person name="Goeker M."/>
        </authorList>
    </citation>
    <scope>NUCLEOTIDE SEQUENCE [LARGE SCALE GENOMIC DNA]</scope>
    <source>
        <strain evidence="3 4">DSM 19345</strain>
    </source>
</reference>
<keyword evidence="2" id="KW-0732">Signal</keyword>
<accession>A0A4R3MGF7</accession>
<feature type="signal peptide" evidence="2">
    <location>
        <begin position="1"/>
        <end position="19"/>
    </location>
</feature>